<dbReference type="Pfam" id="PF00672">
    <property type="entry name" value="HAMP"/>
    <property type="match status" value="1"/>
</dbReference>
<evidence type="ECO:0000256" key="3">
    <source>
        <dbReference type="ARBA" id="ARBA00023136"/>
    </source>
</evidence>
<keyword evidence="11" id="KW-1185">Reference proteome</keyword>
<dbReference type="Gene3D" id="6.10.340.10">
    <property type="match status" value="1"/>
</dbReference>
<gene>
    <name evidence="10" type="ORF">QYB95_15510</name>
</gene>
<organism evidence="10 11">
    <name type="scientific">Ureibacillus aquaedulcis</name>
    <dbReference type="NCBI Taxonomy" id="3058421"/>
    <lineage>
        <taxon>Bacteria</taxon>
        <taxon>Bacillati</taxon>
        <taxon>Bacillota</taxon>
        <taxon>Bacilli</taxon>
        <taxon>Bacillales</taxon>
        <taxon>Caryophanaceae</taxon>
        <taxon>Ureibacillus</taxon>
    </lineage>
</organism>
<comment type="similarity">
    <text evidence="5">Belongs to the methyl-accepting chemotaxis (MCP) protein family.</text>
</comment>
<evidence type="ECO:0000256" key="4">
    <source>
        <dbReference type="ARBA" id="ARBA00023224"/>
    </source>
</evidence>
<dbReference type="InterPro" id="IPR004089">
    <property type="entry name" value="MCPsignal_dom"/>
</dbReference>
<accession>A0ABT8GU62</accession>
<evidence type="ECO:0000259" key="9">
    <source>
        <dbReference type="PROSITE" id="PS50885"/>
    </source>
</evidence>
<feature type="domain" description="Methyl-accepting transducer" evidence="8">
    <location>
        <begin position="274"/>
        <end position="510"/>
    </location>
</feature>
<protein>
    <submittedName>
        <fullName evidence="10">Methyl-accepting chemotaxis protein</fullName>
    </submittedName>
</protein>
<feature type="domain" description="HAMP" evidence="9">
    <location>
        <begin position="202"/>
        <end position="255"/>
    </location>
</feature>
<evidence type="ECO:0000256" key="7">
    <source>
        <dbReference type="SAM" id="Phobius"/>
    </source>
</evidence>
<dbReference type="EMBL" id="JAUHTQ010000014">
    <property type="protein sequence ID" value="MDN4494961.1"/>
    <property type="molecule type" value="Genomic_DNA"/>
</dbReference>
<dbReference type="Pfam" id="PF00015">
    <property type="entry name" value="MCPsignal"/>
    <property type="match status" value="1"/>
</dbReference>
<comment type="caution">
    <text evidence="10">The sequence shown here is derived from an EMBL/GenBank/DDBJ whole genome shotgun (WGS) entry which is preliminary data.</text>
</comment>
<evidence type="ECO:0000313" key="11">
    <source>
        <dbReference type="Proteomes" id="UP001172743"/>
    </source>
</evidence>
<evidence type="ECO:0000313" key="10">
    <source>
        <dbReference type="EMBL" id="MDN4494961.1"/>
    </source>
</evidence>
<evidence type="ECO:0000256" key="1">
    <source>
        <dbReference type="ARBA" id="ARBA00004236"/>
    </source>
</evidence>
<keyword evidence="2" id="KW-1003">Cell membrane</keyword>
<evidence type="ECO:0000256" key="6">
    <source>
        <dbReference type="PROSITE-ProRule" id="PRU00284"/>
    </source>
</evidence>
<dbReference type="PRINTS" id="PR00260">
    <property type="entry name" value="CHEMTRNSDUCR"/>
</dbReference>
<proteinExistence type="inferred from homology"/>
<dbReference type="Proteomes" id="UP001172743">
    <property type="component" value="Unassembled WGS sequence"/>
</dbReference>
<dbReference type="RefSeq" id="WP_301139280.1">
    <property type="nucleotide sequence ID" value="NZ_JAUHTQ010000014.1"/>
</dbReference>
<keyword evidence="7" id="KW-1133">Transmembrane helix</keyword>
<keyword evidence="7" id="KW-0812">Transmembrane</keyword>
<evidence type="ECO:0000256" key="2">
    <source>
        <dbReference type="ARBA" id="ARBA00022475"/>
    </source>
</evidence>
<reference evidence="10" key="1">
    <citation type="submission" date="2023-07" db="EMBL/GenBank/DDBJ databases">
        <title>Ureibacillus sp. isolated from freshwater well.</title>
        <authorList>
            <person name="Kirdat K."/>
            <person name="Bhatt A."/>
            <person name="Teware R."/>
            <person name="Bhavsar Y."/>
            <person name="Yadav A."/>
        </authorList>
    </citation>
    <scope>NUCLEOTIDE SEQUENCE</scope>
    <source>
        <strain evidence="10">BA0131</strain>
    </source>
</reference>
<dbReference type="PROSITE" id="PS50111">
    <property type="entry name" value="CHEMOTAXIS_TRANSDUC_2"/>
    <property type="match status" value="1"/>
</dbReference>
<comment type="subcellular location">
    <subcellularLocation>
        <location evidence="1">Cell membrane</location>
    </subcellularLocation>
</comment>
<feature type="transmembrane region" description="Helical" evidence="7">
    <location>
        <begin position="182"/>
        <end position="205"/>
    </location>
</feature>
<dbReference type="PROSITE" id="PS50885">
    <property type="entry name" value="HAMP"/>
    <property type="match status" value="1"/>
</dbReference>
<keyword evidence="3 7" id="KW-0472">Membrane</keyword>
<dbReference type="PANTHER" id="PTHR32089:SF112">
    <property type="entry name" value="LYSOZYME-LIKE PROTEIN-RELATED"/>
    <property type="match status" value="1"/>
</dbReference>
<feature type="transmembrane region" description="Helical" evidence="7">
    <location>
        <begin position="9"/>
        <end position="30"/>
    </location>
</feature>
<dbReference type="PANTHER" id="PTHR32089">
    <property type="entry name" value="METHYL-ACCEPTING CHEMOTAXIS PROTEIN MCPB"/>
    <property type="match status" value="1"/>
</dbReference>
<dbReference type="InterPro" id="IPR004090">
    <property type="entry name" value="Chemotax_Me-accpt_rcpt"/>
</dbReference>
<evidence type="ECO:0000256" key="5">
    <source>
        <dbReference type="ARBA" id="ARBA00029447"/>
    </source>
</evidence>
<dbReference type="InterPro" id="IPR003660">
    <property type="entry name" value="HAMP_dom"/>
</dbReference>
<dbReference type="SMART" id="SM00304">
    <property type="entry name" value="HAMP"/>
    <property type="match status" value="1"/>
</dbReference>
<dbReference type="Gene3D" id="1.10.287.950">
    <property type="entry name" value="Methyl-accepting chemotaxis protein"/>
    <property type="match status" value="1"/>
</dbReference>
<keyword evidence="4 6" id="KW-0807">Transducer</keyword>
<dbReference type="CDD" id="cd06225">
    <property type="entry name" value="HAMP"/>
    <property type="match status" value="1"/>
</dbReference>
<dbReference type="SMART" id="SM00283">
    <property type="entry name" value="MA"/>
    <property type="match status" value="1"/>
</dbReference>
<dbReference type="SUPFAM" id="SSF58104">
    <property type="entry name" value="Methyl-accepting chemotaxis protein (MCP) signaling domain"/>
    <property type="match status" value="1"/>
</dbReference>
<evidence type="ECO:0000259" key="8">
    <source>
        <dbReference type="PROSITE" id="PS50111"/>
    </source>
</evidence>
<name>A0ABT8GU62_9BACL</name>
<sequence>MKSIKHKLLLINLIIILLILILSSITYLSIHNSNNKVHDILEEEMPLLIADEKLAFNIAQRIALARGYLLYPEDQSFKESFMEYTEMSISLQEQILNNGASEEAKTLIQKSIEWRKIVADEVFVELEKGNSEEAIQIMKEKAQPLGREIMAGFEELSTNRENLIIDDGDEVLQALGTVNATVLIISAIVTITAILLSLWSARSIANPIKTVMKRMHQIASGDLKFTDLETRSKDETAQLMDATNSMGTQLREIMQELSKASDIVTNQSKSLAVSSNEVREGSYQIAMTMEELASGAQDQAQDSATLADAVTEFIQRMIQTNQSGKEVREITEEVKTSTDSGNQLMLQSEQKMVEIEGIIEHSVDRVKGLNDKVNNITTLINVITGIAEQTNLLALNAAIEAARAGEHGKGFAVVADEVRKLAEEVKHSVLDITSIISEVQHEAVNVSSSLTSGFEAVQSGTHQIKETSQTFTTISSLIDRMANGVAIISKDLEELSARGEEMNVAISSIASVSEEAAAGIEETTASTEETSSLMEQILESAEQLARQSEQLNKITGQFKI</sequence>